<organism evidence="1 2">
    <name type="scientific">Rangifer tarandus platyrhynchus</name>
    <name type="common">Svalbard reindeer</name>
    <dbReference type="NCBI Taxonomy" id="3082113"/>
    <lineage>
        <taxon>Eukaryota</taxon>
        <taxon>Metazoa</taxon>
        <taxon>Chordata</taxon>
        <taxon>Craniata</taxon>
        <taxon>Vertebrata</taxon>
        <taxon>Euteleostomi</taxon>
        <taxon>Mammalia</taxon>
        <taxon>Eutheria</taxon>
        <taxon>Laurasiatheria</taxon>
        <taxon>Artiodactyla</taxon>
        <taxon>Ruminantia</taxon>
        <taxon>Pecora</taxon>
        <taxon>Cervidae</taxon>
        <taxon>Odocoileinae</taxon>
        <taxon>Rangifer</taxon>
    </lineage>
</organism>
<proteinExistence type="predicted"/>
<evidence type="ECO:0000313" key="1">
    <source>
        <dbReference type="EMBL" id="CAN0569500.1"/>
    </source>
</evidence>
<gene>
    <name evidence="1" type="ORF">MRATA1EN22A_LOCUS27985</name>
</gene>
<sequence length="448" mass="46489">MTFSLSVSPYALGSRGGSGAAGRAAPPGVSPGGLPGGGAAGGAGDPPRVLVGPRCGSRSPPAGKAKVGPGAVRPARACTGSSCSSAGRRPGPLSRDPRREKGSPRTRTGSPSGTPPQPRARVPRCCDPSARPTGTPTHTVPAPGPAYRSGEAAAAARSPGPRRLPAAGSEVASSPRPRRQRWSLGRDHPAPPRPAPLLLASPRPPGWGSGGRAGGAVRCWVRGWGAGRVVCHVPGGRSTAYAAAAPLLCLRHRPTRRPSGRSGRRRSCGPSGGVFGKRWAASAGYPAGQLPVFIQTICALTWGPYSTHGSPFTPLLETVKHLLMSISISLECSTVAPNQDRYPAWRGPWDSSSPCAEDPPEPATETWEQGCQAQAEHRAPGPEPEGELLPGCQVPRRSRGDQVDSLPLSHLGSPVHVWRSPLSPRAAGKDTETTAKTQERRSVFPWDF</sequence>
<reference evidence="1" key="1">
    <citation type="submission" date="2023-05" db="EMBL/GenBank/DDBJ databases">
        <authorList>
            <consortium name="ELIXIR-Norway"/>
        </authorList>
    </citation>
    <scope>NUCLEOTIDE SEQUENCE</scope>
</reference>
<reference evidence="1" key="2">
    <citation type="submission" date="2025-03" db="EMBL/GenBank/DDBJ databases">
        <authorList>
            <consortium name="ELIXIR-Norway"/>
            <consortium name="Elixir Norway"/>
        </authorList>
    </citation>
    <scope>NUCLEOTIDE SEQUENCE</scope>
</reference>
<name>A0AC60A8I7_RANTA</name>
<accession>A0AC60A8I7</accession>
<protein>
    <submittedName>
        <fullName evidence="1">Uncharacterized protein</fullName>
    </submittedName>
</protein>
<evidence type="ECO:0000313" key="2">
    <source>
        <dbReference type="Proteomes" id="UP001162501"/>
    </source>
</evidence>
<dbReference type="Proteomes" id="UP001162501">
    <property type="component" value="Chromosome 9"/>
</dbReference>
<dbReference type="EMBL" id="OX596093">
    <property type="protein sequence ID" value="CAN0569500.1"/>
    <property type="molecule type" value="Genomic_DNA"/>
</dbReference>